<feature type="region of interest" description="Disordered" evidence="1">
    <location>
        <begin position="537"/>
        <end position="556"/>
    </location>
</feature>
<feature type="region of interest" description="Disordered" evidence="1">
    <location>
        <begin position="736"/>
        <end position="787"/>
    </location>
</feature>
<keyword evidence="3" id="KW-1185">Reference proteome</keyword>
<evidence type="ECO:0000313" key="2">
    <source>
        <dbReference type="EMBL" id="KAG0588445.1"/>
    </source>
</evidence>
<dbReference type="EMBL" id="CM026422">
    <property type="protein sequence ID" value="KAG0588445.1"/>
    <property type="molecule type" value="Genomic_DNA"/>
</dbReference>
<feature type="region of interest" description="Disordered" evidence="1">
    <location>
        <begin position="504"/>
        <end position="523"/>
    </location>
</feature>
<accession>A0A8T0IYN3</accession>
<feature type="region of interest" description="Disordered" evidence="1">
    <location>
        <begin position="1"/>
        <end position="34"/>
    </location>
</feature>
<feature type="region of interest" description="Disordered" evidence="1">
    <location>
        <begin position="903"/>
        <end position="941"/>
    </location>
</feature>
<dbReference type="AlphaFoldDB" id="A0A8T0IYN3"/>
<comment type="caution">
    <text evidence="2">The sequence shown here is derived from an EMBL/GenBank/DDBJ whole genome shotgun (WGS) entry which is preliminary data.</text>
</comment>
<dbReference type="Proteomes" id="UP000822688">
    <property type="component" value="Chromosome 2"/>
</dbReference>
<feature type="compositionally biased region" description="Polar residues" evidence="1">
    <location>
        <begin position="619"/>
        <end position="633"/>
    </location>
</feature>
<feature type="region of interest" description="Disordered" evidence="1">
    <location>
        <begin position="139"/>
        <end position="164"/>
    </location>
</feature>
<gene>
    <name evidence="2" type="ORF">KC19_2G243500</name>
</gene>
<sequence>MSISSDLGPEASTAWNSSISGREDSLGTVPYPSPSKIPLPKCLVESTVRIARSRNELRDRKSPVVAPSNVGICKRDSQENGLSPLYSKSEPRNLYSAARMRGNGDIAVQAALTPISVNTFSAIGGHDGGSMTDKTTQHDMPASQFQQSTNPSRPEWIEDGGPRELNTGQTLVWSNAVFGADKSNGGQSRACIEPKSSIRCVASNFAHTASYGTPFVSGAVPSLFTYDTGVAGSSSSRFILCRHGGEMLSSEELPSTCKGSNMVKLVESTRLSTSRPLAGDSTFIKISNNGSYLENDADCTTNSFTNCHSIDEKHRTSSMMMELEDARLGSGDRKSELHPDQPLDSMTTKKNLFDASLLQEEDFDLVTFQPVSATDTNMTNSLCTQCRGELHTADTSSMSANIEDPTEPENQFIVHNCREDQSHIQASFPLHAPGHSTKESLEADLEDDIQRDIEDEISKEIMHLSQKLANLQARHGAQRLLDGSLPAVLSCPVTPVLTPRVKQRKADGVSRKEDGIANGGCRNKRGHAVAAKVFQGVANRTPEPGASEKVQQSRPNLGQGCAVALNLQKLMRRESLGRRCSSSNSNATTHSCAPSSENGQQGGAQEEHWSHNGDDSLAGTPSSGSVRSNVTDYTHNKPKARTMHVGPGVTSPGVFPDNNRRFEWVKTLRSGSEPGIRGSPGSAGSKQPLKLPTPKKHSSEDSESERKIHLDSATKEREALLEGMTRELETRLNELATRTPESAHLPAVQDKQGTRPLGRVVASRYASGYESRQDKHSEGSIPKDVSEDYGCLDKRTAVHLMKAGLTRGLAGKKQDSYSKSKVAKSEKHGEKLPKTKSIGIQHGDTDPDQPSLDKHISDDQPQQTPPIWSEMKQTFETEYETFVEGPNDGPKISDLLDATKNLQEQAPRERMATTKIDQGTPLEEESSVLSKPRGSALRSKSKRQPIKTTYIRCIEVVVDQSLANRSASAANENLSTPQSRILQSNNVTEGVLEGSYSPNLDSNHLNPHANHSVISLHEKSVKTRDQPLRTVFKLGKIRCEEICVQDKSPGSCDLQVPSCDEEWKTKVPAAEKPLLSSLRERWEELIDALEKERLRLPKIRTETGNVIVSSPRDSGGVKRMTERLKSMEHFSPENMIPDGLQGRSDDPFEDDHGVVSEFIKGCVENEPNCKETDKGITPTQRPLQSDRKATLQVQIKQTRRHWKVPQSTKLHDIHRRSDKSIGNPRKFRTTKSPTPQIDLESFDLESFWCLVRESEDHVQTSHPPSATVR</sequence>
<proteinExistence type="predicted"/>
<reference evidence="2" key="1">
    <citation type="submission" date="2020-06" db="EMBL/GenBank/DDBJ databases">
        <title>WGS assembly of Ceratodon purpureus strain R40.</title>
        <authorList>
            <person name="Carey S.B."/>
            <person name="Jenkins J."/>
            <person name="Shu S."/>
            <person name="Lovell J.T."/>
            <person name="Sreedasyam A."/>
            <person name="Maumus F."/>
            <person name="Tiley G.P."/>
            <person name="Fernandez-Pozo N."/>
            <person name="Barry K."/>
            <person name="Chen C."/>
            <person name="Wang M."/>
            <person name="Lipzen A."/>
            <person name="Daum C."/>
            <person name="Saski C.A."/>
            <person name="Payton A.C."/>
            <person name="Mcbreen J.C."/>
            <person name="Conrad R.E."/>
            <person name="Kollar L.M."/>
            <person name="Olsson S."/>
            <person name="Huttunen S."/>
            <person name="Landis J.B."/>
            <person name="Wickett N.J."/>
            <person name="Johnson M.G."/>
            <person name="Rensing S.A."/>
            <person name="Grimwood J."/>
            <person name="Schmutz J."/>
            <person name="Mcdaniel S.F."/>
        </authorList>
    </citation>
    <scope>NUCLEOTIDE SEQUENCE</scope>
    <source>
        <strain evidence="2">R40</strain>
    </source>
</reference>
<feature type="region of interest" description="Disordered" evidence="1">
    <location>
        <begin position="1198"/>
        <end position="1235"/>
    </location>
</feature>
<feature type="compositionally biased region" description="Basic and acidic residues" evidence="1">
    <location>
        <begin position="605"/>
        <end position="614"/>
    </location>
</feature>
<evidence type="ECO:0000313" key="3">
    <source>
        <dbReference type="Proteomes" id="UP000822688"/>
    </source>
</evidence>
<evidence type="ECO:0000256" key="1">
    <source>
        <dbReference type="SAM" id="MobiDB-lite"/>
    </source>
</evidence>
<feature type="compositionally biased region" description="Basic and acidic residues" evidence="1">
    <location>
        <begin position="504"/>
        <end position="515"/>
    </location>
</feature>
<feature type="region of interest" description="Disordered" evidence="1">
    <location>
        <begin position="576"/>
        <end position="715"/>
    </location>
</feature>
<feature type="region of interest" description="Disordered" evidence="1">
    <location>
        <begin position="805"/>
        <end position="866"/>
    </location>
</feature>
<organism evidence="2 3">
    <name type="scientific">Ceratodon purpureus</name>
    <name type="common">Fire moss</name>
    <name type="synonym">Dicranum purpureum</name>
    <dbReference type="NCBI Taxonomy" id="3225"/>
    <lineage>
        <taxon>Eukaryota</taxon>
        <taxon>Viridiplantae</taxon>
        <taxon>Streptophyta</taxon>
        <taxon>Embryophyta</taxon>
        <taxon>Bryophyta</taxon>
        <taxon>Bryophytina</taxon>
        <taxon>Bryopsida</taxon>
        <taxon>Dicranidae</taxon>
        <taxon>Pseudoditrichales</taxon>
        <taxon>Ditrichaceae</taxon>
        <taxon>Ceratodon</taxon>
    </lineage>
</organism>
<protein>
    <submittedName>
        <fullName evidence="2">Uncharacterized protein</fullName>
    </submittedName>
</protein>
<name>A0A8T0IYN3_CERPU</name>
<feature type="compositionally biased region" description="Polar residues" evidence="1">
    <location>
        <begin position="580"/>
        <end position="599"/>
    </location>
</feature>
<feature type="compositionally biased region" description="Polar residues" evidence="1">
    <location>
        <begin position="143"/>
        <end position="152"/>
    </location>
</feature>
<feature type="compositionally biased region" description="Basic and acidic residues" evidence="1">
    <location>
        <begin position="697"/>
        <end position="715"/>
    </location>
</feature>
<feature type="compositionally biased region" description="Basic and acidic residues" evidence="1">
    <location>
        <begin position="812"/>
        <end position="833"/>
    </location>
</feature>